<dbReference type="PANTHER" id="PTHR30106:SF1">
    <property type="entry name" value="UPF0324 MEMBRANE PROTEIN FN0533"/>
    <property type="match status" value="1"/>
</dbReference>
<feature type="transmembrane region" description="Helical" evidence="7">
    <location>
        <begin position="89"/>
        <end position="107"/>
    </location>
</feature>
<feature type="transmembrane region" description="Helical" evidence="7">
    <location>
        <begin position="179"/>
        <end position="201"/>
    </location>
</feature>
<dbReference type="RefSeq" id="WP_342708075.1">
    <property type="nucleotide sequence ID" value="NZ_FOQE01000002.1"/>
</dbReference>
<feature type="transmembrane region" description="Helical" evidence="7">
    <location>
        <begin position="65"/>
        <end position="83"/>
    </location>
</feature>
<feature type="transmembrane region" description="Helical" evidence="7">
    <location>
        <begin position="147"/>
        <end position="167"/>
    </location>
</feature>
<keyword evidence="9" id="KW-1185">Reference proteome</keyword>
<dbReference type="InterPro" id="IPR018383">
    <property type="entry name" value="UPF0324_pro"/>
</dbReference>
<dbReference type="AlphaFoldDB" id="A0A1I3AW15"/>
<evidence type="ECO:0000256" key="5">
    <source>
        <dbReference type="ARBA" id="ARBA00022989"/>
    </source>
</evidence>
<feature type="transmembrane region" description="Helical" evidence="7">
    <location>
        <begin position="213"/>
        <end position="231"/>
    </location>
</feature>
<evidence type="ECO:0000256" key="4">
    <source>
        <dbReference type="ARBA" id="ARBA00022692"/>
    </source>
</evidence>
<proteinExistence type="inferred from homology"/>
<comment type="similarity">
    <text evidence="2">Belongs to the UPF0324 family.</text>
</comment>
<feature type="transmembrane region" description="Helical" evidence="7">
    <location>
        <begin position="243"/>
        <end position="261"/>
    </location>
</feature>
<sequence>MMENLKKRLPGILLAILIAIPAWYIGKLVPVIGGPVLGILFGMVLAFWKRPAIFQPGIQFTGKKVLQYAIILIGFEMNLYNILATGSQTLVLMLFTLTAAFLTAYIAGKMLHINGNTTILIGVGSAICGGSAIAATAPVIGAEDDEVAHAISTIFLFNVLAAFLFPAIGHLLQMSDTQFGLWAGTAVNDTSSVVAAGYSYSEVAGNLAVVVKLTRTLFIIPITFALALANTRKSKQQAAAQFSLAKIFPWFVLGFLLTAILNTFLPIPEAVTNFLSQAGKFLISAAMAAIGLNTNIIKLLKNGIRPILLGFLCWVVLAVTSLIAQGILY</sequence>
<keyword evidence="5 7" id="KW-1133">Transmembrane helix</keyword>
<dbReference type="PANTHER" id="PTHR30106">
    <property type="entry name" value="INNER MEMBRANE PROTEIN YEIH-RELATED"/>
    <property type="match status" value="1"/>
</dbReference>
<evidence type="ECO:0000313" key="9">
    <source>
        <dbReference type="Proteomes" id="UP000198668"/>
    </source>
</evidence>
<dbReference type="Proteomes" id="UP000198668">
    <property type="component" value="Unassembled WGS sequence"/>
</dbReference>
<evidence type="ECO:0000256" key="7">
    <source>
        <dbReference type="SAM" id="Phobius"/>
    </source>
</evidence>
<feature type="transmembrane region" description="Helical" evidence="7">
    <location>
        <begin position="119"/>
        <end position="141"/>
    </location>
</feature>
<keyword evidence="4 7" id="KW-0812">Transmembrane</keyword>
<organism evidence="8 9">
    <name type="scientific">Pisciglobus halotolerans</name>
    <dbReference type="NCBI Taxonomy" id="745365"/>
    <lineage>
        <taxon>Bacteria</taxon>
        <taxon>Bacillati</taxon>
        <taxon>Bacillota</taxon>
        <taxon>Bacilli</taxon>
        <taxon>Lactobacillales</taxon>
        <taxon>Carnobacteriaceae</taxon>
    </lineage>
</organism>
<name>A0A1I3AW15_9LACT</name>
<feature type="transmembrane region" description="Helical" evidence="7">
    <location>
        <begin position="32"/>
        <end position="53"/>
    </location>
</feature>
<dbReference type="Pfam" id="PF03601">
    <property type="entry name" value="Cons_hypoth698"/>
    <property type="match status" value="1"/>
</dbReference>
<protein>
    <submittedName>
        <fullName evidence="8">Conserved hypothetical integral membrane protein</fullName>
    </submittedName>
</protein>
<evidence type="ECO:0000256" key="6">
    <source>
        <dbReference type="ARBA" id="ARBA00023136"/>
    </source>
</evidence>
<gene>
    <name evidence="8" type="ORF">SAMN04489868_10257</name>
</gene>
<dbReference type="GO" id="GO:0005886">
    <property type="term" value="C:plasma membrane"/>
    <property type="evidence" value="ECO:0007669"/>
    <property type="project" value="UniProtKB-SubCell"/>
</dbReference>
<feature type="transmembrane region" description="Helical" evidence="7">
    <location>
        <begin position="307"/>
        <end position="328"/>
    </location>
</feature>
<keyword evidence="3" id="KW-1003">Cell membrane</keyword>
<accession>A0A1I3AW15</accession>
<comment type="subcellular location">
    <subcellularLocation>
        <location evidence="1">Cell membrane</location>
        <topology evidence="1">Multi-pass membrane protein</topology>
    </subcellularLocation>
</comment>
<evidence type="ECO:0000256" key="3">
    <source>
        <dbReference type="ARBA" id="ARBA00022475"/>
    </source>
</evidence>
<feature type="transmembrane region" description="Helical" evidence="7">
    <location>
        <begin position="281"/>
        <end position="300"/>
    </location>
</feature>
<evidence type="ECO:0000256" key="2">
    <source>
        <dbReference type="ARBA" id="ARBA00007977"/>
    </source>
</evidence>
<evidence type="ECO:0000313" key="8">
    <source>
        <dbReference type="EMBL" id="SFH54298.1"/>
    </source>
</evidence>
<dbReference type="EMBL" id="FOQE01000002">
    <property type="protein sequence ID" value="SFH54298.1"/>
    <property type="molecule type" value="Genomic_DNA"/>
</dbReference>
<reference evidence="8 9" key="1">
    <citation type="submission" date="2016-10" db="EMBL/GenBank/DDBJ databases">
        <authorList>
            <person name="de Groot N.N."/>
        </authorList>
    </citation>
    <scope>NUCLEOTIDE SEQUENCE [LARGE SCALE GENOMIC DNA]</scope>
    <source>
        <strain evidence="8 9">DSM 27630</strain>
    </source>
</reference>
<feature type="transmembrane region" description="Helical" evidence="7">
    <location>
        <begin position="9"/>
        <end position="26"/>
    </location>
</feature>
<evidence type="ECO:0000256" key="1">
    <source>
        <dbReference type="ARBA" id="ARBA00004651"/>
    </source>
</evidence>
<keyword evidence="6 7" id="KW-0472">Membrane</keyword>